<comment type="caution">
    <text evidence="3">The sequence shown here is derived from an EMBL/GenBank/DDBJ whole genome shotgun (WGS) entry which is preliminary data.</text>
</comment>
<dbReference type="RefSeq" id="WP_162847543.1">
    <property type="nucleotide sequence ID" value="NZ_SNZA01000001.1"/>
</dbReference>
<gene>
    <name evidence="3" type="ORF">C8D85_1126</name>
</gene>
<feature type="region of interest" description="Disordered" evidence="1">
    <location>
        <begin position="108"/>
        <end position="138"/>
    </location>
</feature>
<dbReference type="PROSITE" id="PS51257">
    <property type="entry name" value="PROKAR_LIPOPROTEIN"/>
    <property type="match status" value="1"/>
</dbReference>
<dbReference type="EMBL" id="SNZA01000001">
    <property type="protein sequence ID" value="TDR15752.1"/>
    <property type="molecule type" value="Genomic_DNA"/>
</dbReference>
<dbReference type="PROSITE" id="PS51724">
    <property type="entry name" value="SPOR"/>
    <property type="match status" value="1"/>
</dbReference>
<feature type="domain" description="SPOR" evidence="2">
    <location>
        <begin position="164"/>
        <end position="248"/>
    </location>
</feature>
<evidence type="ECO:0000313" key="4">
    <source>
        <dbReference type="Proteomes" id="UP000295729"/>
    </source>
</evidence>
<feature type="region of interest" description="Disordered" evidence="1">
    <location>
        <begin position="73"/>
        <end position="94"/>
    </location>
</feature>
<dbReference type="Proteomes" id="UP000295729">
    <property type="component" value="Unassembled WGS sequence"/>
</dbReference>
<accession>A0A4R6X9D1</accession>
<dbReference type="GO" id="GO:0042834">
    <property type="term" value="F:peptidoglycan binding"/>
    <property type="evidence" value="ECO:0007669"/>
    <property type="project" value="InterPro"/>
</dbReference>
<name>A0A4R6X9D1_9GAMM</name>
<keyword evidence="4" id="KW-1185">Reference proteome</keyword>
<reference evidence="3 4" key="1">
    <citation type="submission" date="2019-03" db="EMBL/GenBank/DDBJ databases">
        <title>Genomic Encyclopedia of Type Strains, Phase IV (KMG-IV): sequencing the most valuable type-strain genomes for metagenomic binning, comparative biology and taxonomic classification.</title>
        <authorList>
            <person name="Goeker M."/>
        </authorList>
    </citation>
    <scope>NUCLEOTIDE SEQUENCE [LARGE SCALE GENOMIC DNA]</scope>
    <source>
        <strain evidence="3 4">DSM 5604</strain>
    </source>
</reference>
<proteinExistence type="predicted"/>
<dbReference type="SUPFAM" id="SSF110997">
    <property type="entry name" value="Sporulation related repeat"/>
    <property type="match status" value="1"/>
</dbReference>
<evidence type="ECO:0000313" key="3">
    <source>
        <dbReference type="EMBL" id="TDR15752.1"/>
    </source>
</evidence>
<dbReference type="InterPro" id="IPR007730">
    <property type="entry name" value="SPOR-like_dom"/>
</dbReference>
<protein>
    <submittedName>
        <fullName evidence="3">Sporulation related protein</fullName>
    </submittedName>
</protein>
<organism evidence="3 4">
    <name type="scientific">Marinomonas communis</name>
    <dbReference type="NCBI Taxonomy" id="28254"/>
    <lineage>
        <taxon>Bacteria</taxon>
        <taxon>Pseudomonadati</taxon>
        <taxon>Pseudomonadota</taxon>
        <taxon>Gammaproteobacteria</taxon>
        <taxon>Oceanospirillales</taxon>
        <taxon>Oceanospirillaceae</taxon>
        <taxon>Marinomonas</taxon>
    </lineage>
</organism>
<evidence type="ECO:0000259" key="2">
    <source>
        <dbReference type="PROSITE" id="PS51724"/>
    </source>
</evidence>
<dbReference type="InterPro" id="IPR036680">
    <property type="entry name" value="SPOR-like_sf"/>
</dbReference>
<dbReference type="Gene3D" id="3.30.70.1070">
    <property type="entry name" value="Sporulation related repeat"/>
    <property type="match status" value="1"/>
</dbReference>
<sequence>MRLKLTCVAVGMVVLSGCTITKEKNGTMSNAELQAALQTQQQEWEDMKPQLQRILALESDLKLLVETLDSVPESSTSLTAEITPEAEDEQQSGQATIMPSAAIADINVESSTETVETPPVSTSSERLENPFSQTPPSNAVTAEFQASSRNAAKSERQSEAKGAKSMTPYYGVQLAAYRSEKQAIQGWQSITQSYAEEFADTAPLINQHQVNGKTYYQLIVGPFLKKAYSTDFCNMLKQMQQDCLVTQYKGDPFLSL</sequence>
<dbReference type="AlphaFoldDB" id="A0A4R6X9D1"/>
<evidence type="ECO:0000256" key="1">
    <source>
        <dbReference type="SAM" id="MobiDB-lite"/>
    </source>
</evidence>
<dbReference type="Pfam" id="PF05036">
    <property type="entry name" value="SPOR"/>
    <property type="match status" value="1"/>
</dbReference>